<evidence type="ECO:0000313" key="2">
    <source>
        <dbReference type="WBParaSite" id="RSKR_0001047000.1"/>
    </source>
</evidence>
<reference evidence="2" key="1">
    <citation type="submission" date="2016-11" db="UniProtKB">
        <authorList>
            <consortium name="WormBaseParasite"/>
        </authorList>
    </citation>
    <scope>IDENTIFICATION</scope>
    <source>
        <strain evidence="2">KR3021</strain>
    </source>
</reference>
<sequence>MGIFSSLGSFFGIGKKNVNILIVGLDNSGKTTLINRLKPEIKQSPTVVPTVGYLVEKFNYQNFQIQAYDMAGQAKYRDNWETFLPGVHGIIFVVDSSDKLRMPVARDEIFGLLDKMEVLNRSVCF</sequence>
<organism evidence="1 2">
    <name type="scientific">Rhabditophanes sp. KR3021</name>
    <dbReference type="NCBI Taxonomy" id="114890"/>
    <lineage>
        <taxon>Eukaryota</taxon>
        <taxon>Metazoa</taxon>
        <taxon>Ecdysozoa</taxon>
        <taxon>Nematoda</taxon>
        <taxon>Chromadorea</taxon>
        <taxon>Rhabditida</taxon>
        <taxon>Tylenchina</taxon>
        <taxon>Panagrolaimomorpha</taxon>
        <taxon>Strongyloidoidea</taxon>
        <taxon>Alloionematidae</taxon>
        <taxon>Rhabditophanes</taxon>
    </lineage>
</organism>
<name>A0AC35UFY0_9BILA</name>
<accession>A0AC35UFY0</accession>
<dbReference type="Proteomes" id="UP000095286">
    <property type="component" value="Unplaced"/>
</dbReference>
<protein>
    <submittedName>
        <fullName evidence="2">ADP-ribosylation factor-like protein 6</fullName>
    </submittedName>
</protein>
<proteinExistence type="predicted"/>
<dbReference type="WBParaSite" id="RSKR_0001047000.1">
    <property type="protein sequence ID" value="RSKR_0001047000.1"/>
    <property type="gene ID" value="RSKR_0001047000"/>
</dbReference>
<evidence type="ECO:0000313" key="1">
    <source>
        <dbReference type="Proteomes" id="UP000095286"/>
    </source>
</evidence>